<keyword evidence="5" id="KW-0472">Membrane</keyword>
<dbReference type="EMBL" id="CAJNOL010000063">
    <property type="protein sequence ID" value="CAF0805765.1"/>
    <property type="molecule type" value="Genomic_DNA"/>
</dbReference>
<dbReference type="InterPro" id="IPR032630">
    <property type="entry name" value="P_typ_ATPase_c"/>
</dbReference>
<sequence length="199" mass="23441">MTQIDLQSFGFIIGTIITVVVNLENALEIWYWTKFYHGTLWMTIIIYFLFYMVAYSTTFSKIFRVNFDYVGVAQSVLFTGHFWLVLLLICAILLLPVYCREFYRIRFQPNETDKARINQKYRHEEKAEFITEFRQKVQLKKQLARSSYAFAQEEGWGPLITSGRMQVRPNPYSRTSHDLGMLHASPSHSDNLRNLAETL</sequence>
<dbReference type="Pfam" id="PF16212">
    <property type="entry name" value="PhoLip_ATPase_C"/>
    <property type="match status" value="1"/>
</dbReference>
<protein>
    <recommendedName>
        <fullName evidence="6">P-type ATPase C-terminal domain-containing protein</fullName>
    </recommendedName>
</protein>
<feature type="transmembrane region" description="Helical" evidence="5">
    <location>
        <begin position="6"/>
        <end position="23"/>
    </location>
</feature>
<evidence type="ECO:0000256" key="5">
    <source>
        <dbReference type="SAM" id="Phobius"/>
    </source>
</evidence>
<evidence type="ECO:0000256" key="3">
    <source>
        <dbReference type="ARBA" id="ARBA00022842"/>
    </source>
</evidence>
<reference evidence="9" key="1">
    <citation type="submission" date="2021-02" db="EMBL/GenBank/DDBJ databases">
        <authorList>
            <person name="Nowell W R."/>
        </authorList>
    </citation>
    <scope>NUCLEOTIDE SEQUENCE</scope>
</reference>
<keyword evidence="2" id="KW-0479">Metal-binding</keyword>
<organism evidence="9 10">
    <name type="scientific">Rotaria sordida</name>
    <dbReference type="NCBI Taxonomy" id="392033"/>
    <lineage>
        <taxon>Eukaryota</taxon>
        <taxon>Metazoa</taxon>
        <taxon>Spiralia</taxon>
        <taxon>Gnathifera</taxon>
        <taxon>Rotifera</taxon>
        <taxon>Eurotatoria</taxon>
        <taxon>Bdelloidea</taxon>
        <taxon>Philodinida</taxon>
        <taxon>Philodinidae</taxon>
        <taxon>Rotaria</taxon>
    </lineage>
</organism>
<evidence type="ECO:0000259" key="6">
    <source>
        <dbReference type="Pfam" id="PF16212"/>
    </source>
</evidence>
<dbReference type="EMBL" id="CAJNOH010000036">
    <property type="protein sequence ID" value="CAF0791428.1"/>
    <property type="molecule type" value="Genomic_DNA"/>
</dbReference>
<evidence type="ECO:0000313" key="9">
    <source>
        <dbReference type="EMBL" id="CAF0805765.1"/>
    </source>
</evidence>
<evidence type="ECO:0000313" key="8">
    <source>
        <dbReference type="EMBL" id="CAF0804870.1"/>
    </source>
</evidence>
<feature type="domain" description="P-type ATPase C-terminal" evidence="6">
    <location>
        <begin position="3"/>
        <end position="110"/>
    </location>
</feature>
<comment type="subcellular location">
    <subcellularLocation>
        <location evidence="1">Membrane</location>
        <topology evidence="1">Multi-pass membrane protein</topology>
    </subcellularLocation>
</comment>
<keyword evidence="3" id="KW-0460">Magnesium</keyword>
<keyword evidence="5" id="KW-1133">Transmembrane helix</keyword>
<dbReference type="Proteomes" id="UP000663854">
    <property type="component" value="Unassembled WGS sequence"/>
</dbReference>
<feature type="region of interest" description="Disordered" evidence="4">
    <location>
        <begin position="179"/>
        <end position="199"/>
    </location>
</feature>
<evidence type="ECO:0000256" key="2">
    <source>
        <dbReference type="ARBA" id="ARBA00022723"/>
    </source>
</evidence>
<accession>A0A813SUZ8</accession>
<comment type="caution">
    <text evidence="9">The sequence shown here is derived from an EMBL/GenBank/DDBJ whole genome shotgun (WGS) entry which is preliminary data.</text>
</comment>
<keyword evidence="10" id="KW-1185">Reference proteome</keyword>
<evidence type="ECO:0000256" key="1">
    <source>
        <dbReference type="ARBA" id="ARBA00004141"/>
    </source>
</evidence>
<dbReference type="Proteomes" id="UP000663870">
    <property type="component" value="Unassembled WGS sequence"/>
</dbReference>
<proteinExistence type="predicted"/>
<evidence type="ECO:0000313" key="7">
    <source>
        <dbReference type="EMBL" id="CAF0791428.1"/>
    </source>
</evidence>
<dbReference type="EMBL" id="CAJNOL010000062">
    <property type="protein sequence ID" value="CAF0804870.1"/>
    <property type="molecule type" value="Genomic_DNA"/>
</dbReference>
<name>A0A813SUZ8_9BILA</name>
<dbReference type="GO" id="GO:0046872">
    <property type="term" value="F:metal ion binding"/>
    <property type="evidence" value="ECO:0007669"/>
    <property type="project" value="UniProtKB-KW"/>
</dbReference>
<dbReference type="GO" id="GO:0007030">
    <property type="term" value="P:Golgi organization"/>
    <property type="evidence" value="ECO:0007669"/>
    <property type="project" value="TreeGrafter"/>
</dbReference>
<dbReference type="GO" id="GO:0005802">
    <property type="term" value="C:trans-Golgi network"/>
    <property type="evidence" value="ECO:0007669"/>
    <property type="project" value="TreeGrafter"/>
</dbReference>
<gene>
    <name evidence="8" type="ORF">JXQ802_LOCUS4422</name>
    <name evidence="9" type="ORF">JXQ802_LOCUS4468</name>
    <name evidence="7" type="ORF">PYM288_LOCUS4149</name>
</gene>
<dbReference type="GO" id="GO:0140326">
    <property type="term" value="F:ATPase-coupled intramembrane lipid transporter activity"/>
    <property type="evidence" value="ECO:0007669"/>
    <property type="project" value="TreeGrafter"/>
</dbReference>
<evidence type="ECO:0000256" key="4">
    <source>
        <dbReference type="SAM" id="MobiDB-lite"/>
    </source>
</evidence>
<evidence type="ECO:0000313" key="10">
    <source>
        <dbReference type="Proteomes" id="UP000663870"/>
    </source>
</evidence>
<feature type="transmembrane region" description="Helical" evidence="5">
    <location>
        <begin position="35"/>
        <end position="56"/>
    </location>
</feature>
<dbReference type="PANTHER" id="PTHR24092:SF190">
    <property type="entry name" value="PHOSPHOLIPID-TRANSPORTING ATPASE"/>
    <property type="match status" value="1"/>
</dbReference>
<keyword evidence="5" id="KW-0812">Transmembrane</keyword>
<feature type="transmembrane region" description="Helical" evidence="5">
    <location>
        <begin position="76"/>
        <end position="98"/>
    </location>
</feature>
<dbReference type="GO" id="GO:0045332">
    <property type="term" value="P:phospholipid translocation"/>
    <property type="evidence" value="ECO:0007669"/>
    <property type="project" value="TreeGrafter"/>
</dbReference>
<dbReference type="AlphaFoldDB" id="A0A813SUZ8"/>
<dbReference type="PANTHER" id="PTHR24092">
    <property type="entry name" value="PROBABLE PHOSPHOLIPID-TRANSPORTING ATPASE"/>
    <property type="match status" value="1"/>
</dbReference>
<dbReference type="GO" id="GO:0005886">
    <property type="term" value="C:plasma membrane"/>
    <property type="evidence" value="ECO:0007669"/>
    <property type="project" value="TreeGrafter"/>
</dbReference>